<evidence type="ECO:0000256" key="5">
    <source>
        <dbReference type="ARBA" id="ARBA00022801"/>
    </source>
</evidence>
<keyword evidence="4" id="KW-0255">Endonuclease</keyword>
<evidence type="ECO:0000256" key="1">
    <source>
        <dbReference type="ARBA" id="ARBA00022679"/>
    </source>
</evidence>
<dbReference type="Proteomes" id="UP000579685">
    <property type="component" value="Unassembled WGS sequence"/>
</dbReference>
<keyword evidence="2" id="KW-0548">Nucleotidyltransferase</keyword>
<dbReference type="GO" id="GO:0016787">
    <property type="term" value="F:hydrolase activity"/>
    <property type="evidence" value="ECO:0007669"/>
    <property type="project" value="UniProtKB-KW"/>
</dbReference>
<proteinExistence type="predicted"/>
<keyword evidence="3" id="KW-0540">Nuclease</keyword>
<dbReference type="InterPro" id="IPR001584">
    <property type="entry name" value="Integrase_cat-core"/>
</dbReference>
<feature type="non-terminal residue" evidence="8">
    <location>
        <position position="1"/>
    </location>
</feature>
<reference evidence="8 9" key="1">
    <citation type="submission" date="2019-09" db="EMBL/GenBank/DDBJ databases">
        <title>Bird 10,000 Genomes (B10K) Project - Family phase.</title>
        <authorList>
            <person name="Zhang G."/>
        </authorList>
    </citation>
    <scope>NUCLEOTIDE SEQUENCE [LARGE SCALE GENOMIC DNA]</scope>
    <source>
        <strain evidence="8">B10K-DU-002-32</strain>
        <tissue evidence="8">Muscle</tissue>
    </source>
</reference>
<organism evidence="8 9">
    <name type="scientific">Phainopepla nitens</name>
    <name type="common">Phainopepla</name>
    <dbReference type="NCBI Taxonomy" id="161653"/>
    <lineage>
        <taxon>Eukaryota</taxon>
        <taxon>Metazoa</taxon>
        <taxon>Chordata</taxon>
        <taxon>Craniata</taxon>
        <taxon>Vertebrata</taxon>
        <taxon>Euteleostomi</taxon>
        <taxon>Archelosauria</taxon>
        <taxon>Archosauria</taxon>
        <taxon>Dinosauria</taxon>
        <taxon>Saurischia</taxon>
        <taxon>Theropoda</taxon>
        <taxon>Coelurosauria</taxon>
        <taxon>Aves</taxon>
        <taxon>Neognathae</taxon>
        <taxon>Neoaves</taxon>
        <taxon>Telluraves</taxon>
        <taxon>Australaves</taxon>
        <taxon>Passeriformes</taxon>
        <taxon>Bombycillidae</taxon>
        <taxon>Phainopepla</taxon>
    </lineage>
</organism>
<evidence type="ECO:0000313" key="9">
    <source>
        <dbReference type="Proteomes" id="UP000579685"/>
    </source>
</evidence>
<gene>
    <name evidence="8" type="primary">Ervk6_2</name>
    <name evidence="8" type="ORF">PHANIT_R15074</name>
</gene>
<keyword evidence="1" id="KW-0808">Transferase</keyword>
<evidence type="ECO:0000256" key="6">
    <source>
        <dbReference type="ARBA" id="ARBA00022918"/>
    </source>
</evidence>
<dbReference type="EMBL" id="VXBQ01018685">
    <property type="protein sequence ID" value="NXO74629.1"/>
    <property type="molecule type" value="Genomic_DNA"/>
</dbReference>
<dbReference type="PANTHER" id="PTHR41694:SF3">
    <property type="entry name" value="RNA-DIRECTED DNA POLYMERASE-RELATED"/>
    <property type="match status" value="1"/>
</dbReference>
<keyword evidence="5" id="KW-0378">Hydrolase</keyword>
<dbReference type="GO" id="GO:0003964">
    <property type="term" value="F:RNA-directed DNA polymerase activity"/>
    <property type="evidence" value="ECO:0007669"/>
    <property type="project" value="UniProtKB-KW"/>
</dbReference>
<protein>
    <submittedName>
        <fullName evidence="8">POK6 protein</fullName>
    </submittedName>
</protein>
<evidence type="ECO:0000313" key="8">
    <source>
        <dbReference type="EMBL" id="NXO74629.1"/>
    </source>
</evidence>
<dbReference type="Pfam" id="PF00665">
    <property type="entry name" value="rve"/>
    <property type="match status" value="1"/>
</dbReference>
<dbReference type="PANTHER" id="PTHR41694">
    <property type="entry name" value="ENDOGENOUS RETROVIRUS GROUP K MEMBER POL PROTEIN"/>
    <property type="match status" value="1"/>
</dbReference>
<dbReference type="SUPFAM" id="SSF53098">
    <property type="entry name" value="Ribonuclease H-like"/>
    <property type="match status" value="1"/>
</dbReference>
<dbReference type="GO" id="GO:0004519">
    <property type="term" value="F:endonuclease activity"/>
    <property type="evidence" value="ECO:0007669"/>
    <property type="project" value="UniProtKB-KW"/>
</dbReference>
<dbReference type="GO" id="GO:0015074">
    <property type="term" value="P:DNA integration"/>
    <property type="evidence" value="ECO:0007669"/>
    <property type="project" value="InterPro"/>
</dbReference>
<dbReference type="InterPro" id="IPR036397">
    <property type="entry name" value="RNaseH_sf"/>
</dbReference>
<evidence type="ECO:0000259" key="7">
    <source>
        <dbReference type="PROSITE" id="PS50994"/>
    </source>
</evidence>
<comment type="caution">
    <text evidence="8">The sequence shown here is derived from an EMBL/GenBank/DDBJ whole genome shotgun (WGS) entry which is preliminary data.</text>
</comment>
<dbReference type="Gene3D" id="3.30.420.10">
    <property type="entry name" value="Ribonuclease H-like superfamily/Ribonuclease H"/>
    <property type="match status" value="1"/>
</dbReference>
<sequence length="60" mass="6882">QHWLRAFATMGVPQQIKTDNIPAYKSHKTQEFFHTWGIKHVTGIAHSPIGQAIVERAHYT</sequence>
<dbReference type="AlphaFoldDB" id="A0A7L1UNU7"/>
<dbReference type="PROSITE" id="PS50994">
    <property type="entry name" value="INTEGRASE"/>
    <property type="match status" value="1"/>
</dbReference>
<keyword evidence="9" id="KW-1185">Reference proteome</keyword>
<feature type="domain" description="Integrase catalytic" evidence="7">
    <location>
        <begin position="1"/>
        <end position="60"/>
    </location>
</feature>
<name>A0A7L1UNU7_PHANI</name>
<evidence type="ECO:0000256" key="4">
    <source>
        <dbReference type="ARBA" id="ARBA00022759"/>
    </source>
</evidence>
<evidence type="ECO:0000256" key="2">
    <source>
        <dbReference type="ARBA" id="ARBA00022695"/>
    </source>
</evidence>
<evidence type="ECO:0000256" key="3">
    <source>
        <dbReference type="ARBA" id="ARBA00022722"/>
    </source>
</evidence>
<keyword evidence="6" id="KW-0695">RNA-directed DNA polymerase</keyword>
<dbReference type="InterPro" id="IPR012337">
    <property type="entry name" value="RNaseH-like_sf"/>
</dbReference>
<feature type="non-terminal residue" evidence="8">
    <location>
        <position position="60"/>
    </location>
</feature>
<dbReference type="GO" id="GO:0035613">
    <property type="term" value="F:RNA stem-loop binding"/>
    <property type="evidence" value="ECO:0007669"/>
    <property type="project" value="TreeGrafter"/>
</dbReference>
<accession>A0A7L1UNU7</accession>